<evidence type="ECO:0000313" key="4">
    <source>
        <dbReference type="EMBL" id="KAL1405849.1"/>
    </source>
</evidence>
<feature type="region of interest" description="Disordered" evidence="3">
    <location>
        <begin position="1"/>
        <end position="54"/>
    </location>
</feature>
<dbReference type="GeneID" id="95988570"/>
<keyword evidence="2" id="KW-0539">Nucleus</keyword>
<sequence length="98" mass="10726">MAEQKTDKKADETPAAAPAQEKKKLPQLGALEDDDEFEDFPASEQTTTVADTLATAPGAEQLWEDNWDDDDVEDDFQKQLRQAIAERAGGGGDEAMKE</sequence>
<proteinExistence type="inferred from homology"/>
<dbReference type="Pfam" id="PF05160">
    <property type="entry name" value="DSS1_SEM1"/>
    <property type="match status" value="1"/>
</dbReference>
<organism evidence="4 5">
    <name type="scientific">Vanrija albida</name>
    <dbReference type="NCBI Taxonomy" id="181172"/>
    <lineage>
        <taxon>Eukaryota</taxon>
        <taxon>Fungi</taxon>
        <taxon>Dikarya</taxon>
        <taxon>Basidiomycota</taxon>
        <taxon>Agaricomycotina</taxon>
        <taxon>Tremellomycetes</taxon>
        <taxon>Trichosporonales</taxon>
        <taxon>Trichosporonaceae</taxon>
        <taxon>Vanrija</taxon>
    </lineage>
</organism>
<dbReference type="SMART" id="SM01385">
    <property type="entry name" value="DSS1_SEM1"/>
    <property type="match status" value="1"/>
</dbReference>
<gene>
    <name evidence="4" type="primary">SHFM1</name>
    <name evidence="4" type="ORF">Q8F55_007527</name>
</gene>
<dbReference type="InterPro" id="IPR007834">
    <property type="entry name" value="DSS1_SEM1"/>
</dbReference>
<dbReference type="EMBL" id="JBBXJM010000006">
    <property type="protein sequence ID" value="KAL1405849.1"/>
    <property type="molecule type" value="Genomic_DNA"/>
</dbReference>
<dbReference type="PANTHER" id="PTHR16771">
    <property type="entry name" value="26 PROTEASOME COMPLEX SUBUNIT DSS1"/>
    <property type="match status" value="1"/>
</dbReference>
<reference evidence="4 5" key="1">
    <citation type="submission" date="2023-08" db="EMBL/GenBank/DDBJ databases">
        <title>Annotated Genome Sequence of Vanrija albida AlHP1.</title>
        <authorList>
            <person name="Herzog R."/>
        </authorList>
    </citation>
    <scope>NUCLEOTIDE SEQUENCE [LARGE SCALE GENOMIC DNA]</scope>
    <source>
        <strain evidence="4 5">AlHP1</strain>
    </source>
</reference>
<evidence type="ECO:0000256" key="2">
    <source>
        <dbReference type="RuleBase" id="RU369057"/>
    </source>
</evidence>
<protein>
    <recommendedName>
        <fullName evidence="2">26S proteasome complex subunit SEM1</fullName>
    </recommendedName>
</protein>
<evidence type="ECO:0000256" key="3">
    <source>
        <dbReference type="SAM" id="MobiDB-lite"/>
    </source>
</evidence>
<comment type="subcellular location">
    <subcellularLocation>
        <location evidence="2">Nucleus</location>
    </subcellularLocation>
</comment>
<dbReference type="GO" id="GO:0000502">
    <property type="term" value="C:proteasome complex"/>
    <property type="evidence" value="ECO:0007669"/>
    <property type="project" value="UniProtKB-KW"/>
</dbReference>
<dbReference type="PANTHER" id="PTHR16771:SF0">
    <property type="entry name" value="26S PROTEASOME COMPLEX SUBUNIT SEM1"/>
    <property type="match status" value="1"/>
</dbReference>
<comment type="similarity">
    <text evidence="1 2">Belongs to the DSS1/SEM1 family.</text>
</comment>
<dbReference type="RefSeq" id="XP_069205793.1">
    <property type="nucleotide sequence ID" value="XM_069355952.1"/>
</dbReference>
<keyword evidence="2 4" id="KW-0647">Proteasome</keyword>
<feature type="compositionally biased region" description="Acidic residues" evidence="3">
    <location>
        <begin position="31"/>
        <end position="41"/>
    </location>
</feature>
<evidence type="ECO:0000313" key="5">
    <source>
        <dbReference type="Proteomes" id="UP001565368"/>
    </source>
</evidence>
<comment type="function">
    <text evidence="2">Component of the 26S proteasome, a multiprotein complex involved in the ATP-dependent degradation of ubiquitinated proteins.</text>
</comment>
<name>A0ABR3PTR9_9TREE</name>
<dbReference type="Proteomes" id="UP001565368">
    <property type="component" value="Unassembled WGS sequence"/>
</dbReference>
<comment type="caution">
    <text evidence="4">The sequence shown here is derived from an EMBL/GenBank/DDBJ whole genome shotgun (WGS) entry which is preliminary data.</text>
</comment>
<keyword evidence="5" id="KW-1185">Reference proteome</keyword>
<accession>A0ABR3PTR9</accession>
<evidence type="ECO:0000256" key="1">
    <source>
        <dbReference type="ARBA" id="ARBA00034491"/>
    </source>
</evidence>
<feature type="compositionally biased region" description="Basic and acidic residues" evidence="3">
    <location>
        <begin position="1"/>
        <end position="12"/>
    </location>
</feature>